<dbReference type="Proteomes" id="UP000230605">
    <property type="component" value="Chromosome 7"/>
</dbReference>
<gene>
    <name evidence="2" type="ORF">CB0940_09564</name>
    <name evidence="3" type="ORF">RHO25_010764</name>
</gene>
<proteinExistence type="predicted"/>
<dbReference type="Gene3D" id="3.30.70.100">
    <property type="match status" value="1"/>
</dbReference>
<dbReference type="EMBL" id="LKMD01000106">
    <property type="protein sequence ID" value="PIA91859.1"/>
    <property type="molecule type" value="Genomic_DNA"/>
</dbReference>
<dbReference type="Proteomes" id="UP001302367">
    <property type="component" value="Chromosome 7"/>
</dbReference>
<dbReference type="SUPFAM" id="SSF54909">
    <property type="entry name" value="Dimeric alpha+beta barrel"/>
    <property type="match status" value="1"/>
</dbReference>
<keyword evidence="5" id="KW-1185">Reference proteome</keyword>
<dbReference type="AlphaFoldDB" id="A0A2G5HH60"/>
<evidence type="ECO:0000313" key="4">
    <source>
        <dbReference type="Proteomes" id="UP000230605"/>
    </source>
</evidence>
<dbReference type="OrthoDB" id="4126315at2759"/>
<evidence type="ECO:0000313" key="3">
    <source>
        <dbReference type="EMBL" id="WPB06107.1"/>
    </source>
</evidence>
<evidence type="ECO:0000313" key="5">
    <source>
        <dbReference type="Proteomes" id="UP001302367"/>
    </source>
</evidence>
<dbReference type="EMBL" id="CP134190">
    <property type="protein sequence ID" value="WPB06107.1"/>
    <property type="molecule type" value="Genomic_DNA"/>
</dbReference>
<reference evidence="3 5" key="2">
    <citation type="submission" date="2023-09" db="EMBL/GenBank/DDBJ databases">
        <title>Complete-Gapless Cercospora beticola genome.</title>
        <authorList>
            <person name="Wyatt N.A."/>
            <person name="Spanner R.E."/>
            <person name="Bolton M.D."/>
        </authorList>
    </citation>
    <scope>NUCLEOTIDE SEQUENCE [LARGE SCALE GENOMIC DNA]</scope>
    <source>
        <strain evidence="3">Cb09-40</strain>
    </source>
</reference>
<reference evidence="2 4" key="1">
    <citation type="submission" date="2015-10" db="EMBL/GenBank/DDBJ databases">
        <title>The cercosporin biosynthetic gene cluster was horizontally transferred to several fungal lineages and shown to be expanded in Cercospora beticola based on microsynteny with recipient genomes.</title>
        <authorList>
            <person name="De Jonge R."/>
            <person name="Ebert M.K."/>
            <person name="Suttle J.C."/>
            <person name="Jurick Ii W.M."/>
            <person name="Secor G.A."/>
            <person name="Thomma B.P."/>
            <person name="Van De Peer Y."/>
            <person name="Bolton M.D."/>
        </authorList>
    </citation>
    <scope>NUCLEOTIDE SEQUENCE [LARGE SCALE GENOMIC DNA]</scope>
    <source>
        <strain evidence="2 4">09-40</strain>
    </source>
</reference>
<sequence length="119" mass="13980">MSDLQFPDLNGFSLHVTVHIAPENLEAFYAAMTPVFDAVAAEPECLYFELYQDPTSPGTISWVENWDATTQWFKDVQMQKDYYKPYFEATIPMYIKDRQFRILKRLGPRYVVQKEANLK</sequence>
<dbReference type="Pfam" id="PF03992">
    <property type="entry name" value="ABM"/>
    <property type="match status" value="1"/>
</dbReference>
<name>A0A2G5HH60_CERBT</name>
<dbReference type="InterPro" id="IPR007138">
    <property type="entry name" value="ABM_dom"/>
</dbReference>
<evidence type="ECO:0000259" key="1">
    <source>
        <dbReference type="Pfam" id="PF03992"/>
    </source>
</evidence>
<organism evidence="2 4">
    <name type="scientific">Cercospora beticola</name>
    <name type="common">Sugarbeet leaf spot fungus</name>
    <dbReference type="NCBI Taxonomy" id="122368"/>
    <lineage>
        <taxon>Eukaryota</taxon>
        <taxon>Fungi</taxon>
        <taxon>Dikarya</taxon>
        <taxon>Ascomycota</taxon>
        <taxon>Pezizomycotina</taxon>
        <taxon>Dothideomycetes</taxon>
        <taxon>Dothideomycetidae</taxon>
        <taxon>Mycosphaerellales</taxon>
        <taxon>Mycosphaerellaceae</taxon>
        <taxon>Cercospora</taxon>
    </lineage>
</organism>
<feature type="domain" description="ABM" evidence="1">
    <location>
        <begin position="13"/>
        <end position="67"/>
    </location>
</feature>
<dbReference type="InterPro" id="IPR011008">
    <property type="entry name" value="Dimeric_a/b-barrel"/>
</dbReference>
<evidence type="ECO:0000313" key="2">
    <source>
        <dbReference type="EMBL" id="PIA91859.1"/>
    </source>
</evidence>
<accession>A0A2G5HH60</accession>
<protein>
    <recommendedName>
        <fullName evidence="1">ABM domain-containing protein</fullName>
    </recommendedName>
</protein>